<name>A0A850CFR1_9ACTN</name>
<reference evidence="1 2" key="1">
    <citation type="submission" date="2020-05" db="EMBL/GenBank/DDBJ databases">
        <title>DNA-SIP metagenomic assembled genomes.</title>
        <authorList>
            <person name="Yu J."/>
        </authorList>
    </citation>
    <scope>NUCLEOTIDE SEQUENCE [LARGE SCALE GENOMIC DNA]</scope>
    <source>
        <strain evidence="1">Bin5.27</strain>
    </source>
</reference>
<evidence type="ECO:0000313" key="1">
    <source>
        <dbReference type="EMBL" id="NUQ90944.1"/>
    </source>
</evidence>
<evidence type="ECO:0000313" key="2">
    <source>
        <dbReference type="Proteomes" id="UP000574690"/>
    </source>
</evidence>
<sequence>QKGRLSRGYFNWSTSLLHNQTTKALHRQLKYEPGVMVCTVPWILGDSTEPPPLRRIPK</sequence>
<dbReference type="Proteomes" id="UP000574690">
    <property type="component" value="Unassembled WGS sequence"/>
</dbReference>
<dbReference type="AlphaFoldDB" id="A0A850CFR1"/>
<dbReference type="EMBL" id="JABFXE010000881">
    <property type="protein sequence ID" value="NUQ90944.1"/>
    <property type="molecule type" value="Genomic_DNA"/>
</dbReference>
<protein>
    <submittedName>
        <fullName evidence="1">Uncharacterized protein</fullName>
    </submittedName>
</protein>
<accession>A0A850CFR1</accession>
<feature type="non-terminal residue" evidence="1">
    <location>
        <position position="1"/>
    </location>
</feature>
<comment type="caution">
    <text evidence="1">The sequence shown here is derived from an EMBL/GenBank/DDBJ whole genome shotgun (WGS) entry which is preliminary data.</text>
</comment>
<organism evidence="1 2">
    <name type="scientific">Glycomyces artemisiae</name>
    <dbReference type="NCBI Taxonomy" id="1076443"/>
    <lineage>
        <taxon>Bacteria</taxon>
        <taxon>Bacillati</taxon>
        <taxon>Actinomycetota</taxon>
        <taxon>Actinomycetes</taxon>
        <taxon>Glycomycetales</taxon>
        <taxon>Glycomycetaceae</taxon>
        <taxon>Glycomyces</taxon>
    </lineage>
</organism>
<gene>
    <name evidence="1" type="ORF">HOQ43_21080</name>
</gene>
<proteinExistence type="predicted"/>